<accession>A0ABZ2M2X9</accession>
<gene>
    <name evidence="1" type="ORF">LZC94_09965</name>
</gene>
<dbReference type="Proteomes" id="UP001370348">
    <property type="component" value="Chromosome"/>
</dbReference>
<organism evidence="1 2">
    <name type="scientific">Pendulispora albinea</name>
    <dbReference type="NCBI Taxonomy" id="2741071"/>
    <lineage>
        <taxon>Bacteria</taxon>
        <taxon>Pseudomonadati</taxon>
        <taxon>Myxococcota</taxon>
        <taxon>Myxococcia</taxon>
        <taxon>Myxococcales</taxon>
        <taxon>Sorangiineae</taxon>
        <taxon>Pendulisporaceae</taxon>
        <taxon>Pendulispora</taxon>
    </lineage>
</organism>
<sequence>MWIQLLIKRARGDSMAAAVKNGPRVYRVVAYFGALLLIGAIFTARSARAQVLEGSLQVGRDLLPIADLLGERAQINIDGETAWVGSSISRDPIGEILGRFAANCRENGVSEGTWQRLSKGSDLAKVDLNRFDPGIIRHEEDNEGMVVCFPKAEETPDGWLDRLAAFERTQDLGSLGRVRYAFVRSDGSQSHVLTVWTATHFHLDKLVATDEYEPGTDNPALPRPIRARRTLSASIDGTPYGVRGYLSMGTPREIVEAYDTEMKARGFLTVPHGLEPERDVRGYIKDGLMVVLGTAPTDDGKSIVSLVEMAADPKVNPAEAAPSPRIVD</sequence>
<dbReference type="RefSeq" id="WP_394827220.1">
    <property type="nucleotide sequence ID" value="NZ_CP089984.1"/>
</dbReference>
<evidence type="ECO:0000313" key="1">
    <source>
        <dbReference type="EMBL" id="WXB17586.1"/>
    </source>
</evidence>
<proteinExistence type="predicted"/>
<dbReference type="EMBL" id="CP089984">
    <property type="protein sequence ID" value="WXB17586.1"/>
    <property type="molecule type" value="Genomic_DNA"/>
</dbReference>
<reference evidence="1 2" key="1">
    <citation type="submission" date="2021-12" db="EMBL/GenBank/DDBJ databases">
        <title>Discovery of the Pendulisporaceae a myxobacterial family with distinct sporulation behavior and unique specialized metabolism.</title>
        <authorList>
            <person name="Garcia R."/>
            <person name="Popoff A."/>
            <person name="Bader C.D."/>
            <person name="Loehr J."/>
            <person name="Walesch S."/>
            <person name="Walt C."/>
            <person name="Boldt J."/>
            <person name="Bunk B."/>
            <person name="Haeckl F.J.F.P.J."/>
            <person name="Gunesch A.P."/>
            <person name="Birkelbach J."/>
            <person name="Nuebel U."/>
            <person name="Pietschmann T."/>
            <person name="Bach T."/>
            <person name="Mueller R."/>
        </authorList>
    </citation>
    <scope>NUCLEOTIDE SEQUENCE [LARGE SCALE GENOMIC DNA]</scope>
    <source>
        <strain evidence="1 2">MSr11954</strain>
    </source>
</reference>
<name>A0ABZ2M2X9_9BACT</name>
<keyword evidence="2" id="KW-1185">Reference proteome</keyword>
<evidence type="ECO:0000313" key="2">
    <source>
        <dbReference type="Proteomes" id="UP001370348"/>
    </source>
</evidence>
<protein>
    <submittedName>
        <fullName evidence="1">Uncharacterized protein</fullName>
    </submittedName>
</protein>